<keyword evidence="3 7" id="KW-0812">Transmembrane</keyword>
<dbReference type="GO" id="GO:0016787">
    <property type="term" value="F:hydrolase activity"/>
    <property type="evidence" value="ECO:0007669"/>
    <property type="project" value="UniProtKB-KW"/>
</dbReference>
<feature type="transmembrane region" description="Helical" evidence="7">
    <location>
        <begin position="6"/>
        <end position="24"/>
    </location>
</feature>
<dbReference type="Gene3D" id="3.60.15.10">
    <property type="entry name" value="Ribonuclease Z/Hydroxyacylglutathione hydrolase-like"/>
    <property type="match status" value="1"/>
</dbReference>
<organism evidence="9 10">
    <name type="scientific">Leifsonia tongyongensis</name>
    <dbReference type="NCBI Taxonomy" id="1268043"/>
    <lineage>
        <taxon>Bacteria</taxon>
        <taxon>Bacillati</taxon>
        <taxon>Actinomycetota</taxon>
        <taxon>Actinomycetes</taxon>
        <taxon>Micrococcales</taxon>
        <taxon>Microbacteriaceae</taxon>
        <taxon>Leifsonia</taxon>
    </lineage>
</organism>
<feature type="compositionally biased region" description="Low complexity" evidence="6">
    <location>
        <begin position="862"/>
        <end position="889"/>
    </location>
</feature>
<feature type="compositionally biased region" description="Basic residues" evidence="6">
    <location>
        <begin position="806"/>
        <end position="821"/>
    </location>
</feature>
<dbReference type="InterPro" id="IPR052159">
    <property type="entry name" value="Competence_DNA_uptake"/>
</dbReference>
<keyword evidence="5 7" id="KW-0472">Membrane</keyword>
<dbReference type="Pfam" id="PF00753">
    <property type="entry name" value="Lactamase_B"/>
    <property type="match status" value="1"/>
</dbReference>
<comment type="subcellular location">
    <subcellularLocation>
        <location evidence="1">Cell membrane</location>
        <topology evidence="1">Multi-pass membrane protein</topology>
    </subcellularLocation>
</comment>
<feature type="region of interest" description="Disordered" evidence="6">
    <location>
        <begin position="776"/>
        <end position="889"/>
    </location>
</feature>
<feature type="transmembrane region" description="Helical" evidence="7">
    <location>
        <begin position="319"/>
        <end position="336"/>
    </location>
</feature>
<feature type="transmembrane region" description="Helical" evidence="7">
    <location>
        <begin position="462"/>
        <end position="483"/>
    </location>
</feature>
<evidence type="ECO:0000256" key="5">
    <source>
        <dbReference type="ARBA" id="ARBA00023136"/>
    </source>
</evidence>
<dbReference type="GO" id="GO:0005886">
    <property type="term" value="C:plasma membrane"/>
    <property type="evidence" value="ECO:0007669"/>
    <property type="project" value="UniProtKB-SubCell"/>
</dbReference>
<dbReference type="CDD" id="cd07731">
    <property type="entry name" value="ComA-like_MBL-fold"/>
    <property type="match status" value="1"/>
</dbReference>
<reference evidence="9 10" key="1">
    <citation type="journal article" date="2014" name="J. Microbiol.">
        <title>Diaminobutyricibacter tongyongensis gen. nov., sp. nov. and Homoserinibacter gongjuensis gen. nov., sp. nov. belong to the family Microbacteriaceae.</title>
        <authorList>
            <person name="Kim S.J."/>
            <person name="Ahn J.H."/>
            <person name="Weon H.Y."/>
            <person name="Hamada M."/>
            <person name="Suzuki K."/>
            <person name="Kwon S.W."/>
        </authorList>
    </citation>
    <scope>NUCLEOTIDE SEQUENCE [LARGE SCALE GENOMIC DNA]</scope>
    <source>
        <strain evidence="9 10">NBRC 108724</strain>
    </source>
</reference>
<dbReference type="InterPro" id="IPR001279">
    <property type="entry name" value="Metallo-B-lactamas"/>
</dbReference>
<evidence type="ECO:0000256" key="6">
    <source>
        <dbReference type="SAM" id="MobiDB-lite"/>
    </source>
</evidence>
<feature type="transmembrane region" description="Helical" evidence="7">
    <location>
        <begin position="55"/>
        <end position="75"/>
    </location>
</feature>
<proteinExistence type="predicted"/>
<keyword evidence="9" id="KW-0378">Hydrolase</keyword>
<feature type="transmembrane region" description="Helical" evidence="7">
    <location>
        <begin position="277"/>
        <end position="298"/>
    </location>
</feature>
<name>A0A6L9XYK3_9MICO</name>
<dbReference type="InterPro" id="IPR004477">
    <property type="entry name" value="ComEC_N"/>
</dbReference>
<evidence type="ECO:0000259" key="8">
    <source>
        <dbReference type="SMART" id="SM00849"/>
    </source>
</evidence>
<evidence type="ECO:0000313" key="9">
    <source>
        <dbReference type="EMBL" id="NEN06501.1"/>
    </source>
</evidence>
<dbReference type="InterPro" id="IPR035681">
    <property type="entry name" value="ComA-like_MBL"/>
</dbReference>
<dbReference type="Pfam" id="PF03772">
    <property type="entry name" value="Competence"/>
    <property type="match status" value="1"/>
</dbReference>
<accession>A0A6L9XYK3</accession>
<keyword evidence="2" id="KW-1003">Cell membrane</keyword>
<evidence type="ECO:0000313" key="10">
    <source>
        <dbReference type="Proteomes" id="UP000474967"/>
    </source>
</evidence>
<dbReference type="EMBL" id="JAAGWY010000002">
    <property type="protein sequence ID" value="NEN06501.1"/>
    <property type="molecule type" value="Genomic_DNA"/>
</dbReference>
<sequence length="889" mass="90945">MTVDLRLVVPAAAGWLAALALVFVPHAAASVAFGAWSLAVALCAGAVLWSGTRAAWRVAGLSVVAVALLATVIAVEAPARTPPSLEAAAKGGRQTVLDVRLDAAPRPVTGGEGALARWRFVGTAVRAVEGYDAVTMSVPVVVFATCDGASLSRVGFGDTVSVRGRVRSTEAGDRAAYLVSSTEAPTLRAGAPFWLSWTDGLRSSFSAAAAQLPGEGGGLLPGLSIGDVSAVGAELDAAMKTSALSHVTAVSGSNCALVTALAFAGAASAGVGRRRRAAIAVVALAAFVVLVTPDSSVVRAAIMSTIVLCSLAGGRPSRGLPALGLAVLVLLLLDPWKAVDFGFALSVLATGGLLLLAGPLTAALSRWMPAKLAMIIAIPLAAQLACQPVLILLDATLPLYGVAANVLIEPAVPVATILGLASCLLLPVVPVVGQALSWLAWLPSEWIARVALTVDQLPASRLPWVGGGVGLVLAAVVLVLVCIRVASPAGRRSAWLSVVATIGLIGGVGVYAGSLAGVGLGDRQALPADWQIAACDVGQGDAVLVRDGDRHALVDVGRHPEPIGACLDRFGIDTLDLLVLTHFDIDHAGGLAAVVGRVDRAIVGRAVKPGDEAALDSLRRGGAVVEQGTTDLSGRLGGLAWSILWPTGGGAVDDLPSGNEGSVTVEFEGRGIRSIFLGDLGERPQDALLATGRVRPVDVVKVAHHGSADQSPGLYERLDAQIGLISVGANNGYGHPTRSLLDLLARCGTSAPRTDRQGLLVVSPPHDGGGIAVWTERAGDDGGGTYAGTDEGGTWRHGIREAPAAARRRAAQVDRRRRFPRSRGTASVRSPWSSSRAPKGFSRTGPSGCFATSSRPKTRAWRSVTSPRTTTRRASSSPWPAPPCSVSRG</sequence>
<dbReference type="PANTHER" id="PTHR30619:SF1">
    <property type="entry name" value="RECOMBINATION PROTEIN 2"/>
    <property type="match status" value="1"/>
</dbReference>
<evidence type="ECO:0000256" key="4">
    <source>
        <dbReference type="ARBA" id="ARBA00022989"/>
    </source>
</evidence>
<dbReference type="Proteomes" id="UP000474967">
    <property type="component" value="Unassembled WGS sequence"/>
</dbReference>
<dbReference type="PANTHER" id="PTHR30619">
    <property type="entry name" value="DNA INTERNALIZATION/COMPETENCE PROTEIN COMEC/REC2"/>
    <property type="match status" value="1"/>
</dbReference>
<feature type="transmembrane region" description="Helical" evidence="7">
    <location>
        <begin position="342"/>
        <end position="365"/>
    </location>
</feature>
<gene>
    <name evidence="9" type="ORF">G3T36_11540</name>
</gene>
<feature type="compositionally biased region" description="Polar residues" evidence="6">
    <location>
        <begin position="824"/>
        <end position="836"/>
    </location>
</feature>
<evidence type="ECO:0000256" key="1">
    <source>
        <dbReference type="ARBA" id="ARBA00004651"/>
    </source>
</evidence>
<dbReference type="InterPro" id="IPR036866">
    <property type="entry name" value="RibonucZ/Hydroxyglut_hydro"/>
</dbReference>
<feature type="transmembrane region" description="Helical" evidence="7">
    <location>
        <begin position="399"/>
        <end position="417"/>
    </location>
</feature>
<evidence type="ECO:0000256" key="3">
    <source>
        <dbReference type="ARBA" id="ARBA00022692"/>
    </source>
</evidence>
<evidence type="ECO:0000256" key="7">
    <source>
        <dbReference type="SAM" id="Phobius"/>
    </source>
</evidence>
<comment type="caution">
    <text evidence="9">The sequence shown here is derived from an EMBL/GenBank/DDBJ whole genome shotgun (WGS) entry which is preliminary data.</text>
</comment>
<dbReference type="SMART" id="SM00849">
    <property type="entry name" value="Lactamase_B"/>
    <property type="match status" value="1"/>
</dbReference>
<feature type="domain" description="Metallo-beta-lactamase" evidence="8">
    <location>
        <begin position="539"/>
        <end position="733"/>
    </location>
</feature>
<keyword evidence="4 7" id="KW-1133">Transmembrane helix</keyword>
<feature type="transmembrane region" description="Helical" evidence="7">
    <location>
        <begin position="495"/>
        <end position="518"/>
    </location>
</feature>
<feature type="transmembrane region" description="Helical" evidence="7">
    <location>
        <begin position="249"/>
        <end position="271"/>
    </location>
</feature>
<dbReference type="AlphaFoldDB" id="A0A6L9XYK3"/>
<feature type="transmembrane region" description="Helical" evidence="7">
    <location>
        <begin position="31"/>
        <end position="49"/>
    </location>
</feature>
<feature type="transmembrane region" description="Helical" evidence="7">
    <location>
        <begin position="372"/>
        <end position="393"/>
    </location>
</feature>
<dbReference type="SUPFAM" id="SSF56281">
    <property type="entry name" value="Metallo-hydrolase/oxidoreductase"/>
    <property type="match status" value="1"/>
</dbReference>
<evidence type="ECO:0000256" key="2">
    <source>
        <dbReference type="ARBA" id="ARBA00022475"/>
    </source>
</evidence>
<protein>
    <submittedName>
        <fullName evidence="9">MBL fold metallo-hydrolase</fullName>
    </submittedName>
</protein>
<dbReference type="NCBIfam" id="TIGR00360">
    <property type="entry name" value="ComEC_N-term"/>
    <property type="match status" value="1"/>
</dbReference>
<keyword evidence="10" id="KW-1185">Reference proteome</keyword>